<keyword evidence="2" id="KW-0547">Nucleotide-binding</keyword>
<name>E6PTK6_9ZZZZ</name>
<comment type="caution">
    <text evidence="6">The sequence shown here is derived from an EMBL/GenBank/DDBJ whole genome shotgun (WGS) entry which is preliminary data.</text>
</comment>
<keyword evidence="4" id="KW-0067">ATP-binding</keyword>
<dbReference type="EC" id="2.7.1.148" evidence="6"/>
<dbReference type="GO" id="GO:0005524">
    <property type="term" value="F:ATP binding"/>
    <property type="evidence" value="ECO:0007669"/>
    <property type="project" value="UniProtKB-KW"/>
</dbReference>
<dbReference type="GO" id="GO:0016114">
    <property type="term" value="P:terpenoid biosynthetic process"/>
    <property type="evidence" value="ECO:0007669"/>
    <property type="project" value="InterPro"/>
</dbReference>
<dbReference type="Gene3D" id="3.30.70.890">
    <property type="entry name" value="GHMP kinase, C-terminal domain"/>
    <property type="match status" value="1"/>
</dbReference>
<feature type="domain" description="GHMP kinase N-terminal" evidence="5">
    <location>
        <begin position="80"/>
        <end position="156"/>
    </location>
</feature>
<evidence type="ECO:0000256" key="4">
    <source>
        <dbReference type="ARBA" id="ARBA00022840"/>
    </source>
</evidence>
<organism evidence="6">
    <name type="scientific">mine drainage metagenome</name>
    <dbReference type="NCBI Taxonomy" id="410659"/>
    <lineage>
        <taxon>unclassified sequences</taxon>
        <taxon>metagenomes</taxon>
        <taxon>ecological metagenomes</taxon>
    </lineage>
</organism>
<protein>
    <submittedName>
        <fullName evidence="6">Putative 4-diphosphocytidyl-2-C-methyl-D-erythritol kinase (CMK) (4-(Cytidine-5'-diphospho)-2-C-methyl-D-erythritol kinase) ispE</fullName>
        <ecNumber evidence="6">2.7.1.148</ecNumber>
    </submittedName>
</protein>
<keyword evidence="1 6" id="KW-0808">Transferase</keyword>
<dbReference type="Gene3D" id="3.30.230.10">
    <property type="match status" value="1"/>
</dbReference>
<gene>
    <name evidence="6" type="ORF">CARN2_3739</name>
</gene>
<evidence type="ECO:0000256" key="2">
    <source>
        <dbReference type="ARBA" id="ARBA00022741"/>
    </source>
</evidence>
<dbReference type="SUPFAM" id="SSF55060">
    <property type="entry name" value="GHMP Kinase, C-terminal domain"/>
    <property type="match status" value="1"/>
</dbReference>
<dbReference type="GO" id="GO:0050515">
    <property type="term" value="F:4-(cytidine 5'-diphospho)-2-C-methyl-D-erythritol kinase activity"/>
    <property type="evidence" value="ECO:0007669"/>
    <property type="project" value="UniProtKB-EC"/>
</dbReference>
<dbReference type="HAMAP" id="MF_00061">
    <property type="entry name" value="IspE"/>
    <property type="match status" value="1"/>
</dbReference>
<sequence>MKPAVDRIAAPGGGVTALYNVPAPAKINWFLHVLGRRADGYHELQTVFQFIDWCDWLDFERNDTGAITREGGDGLPGDDLTVRAAQLLQRHAGCHFGVQIHLRKSIPMQAGLGGGSSDAASTLLALNRLWGLGLARAALQRLALQLGADVPVFIFGRNAFAQGVGEELTAVDLPTWPMLVAWPGQGVSTAAIFTSSVLTRDTPAVTISGFAEFVRLAQAAKAEAAKAEAGKAEAGKASKAEAELSKAAKATKAGTPALQRVQSLVPGLDFGRNDLQAAAQVALPQMAQAGAWLLGQTGSGLVAMSGSGSALFSPCRPGLQEGLPPAPEGWRIRQCRALSLHPLAGWAAED</sequence>
<dbReference type="InterPro" id="IPR020568">
    <property type="entry name" value="Ribosomal_Su5_D2-typ_SF"/>
</dbReference>
<dbReference type="PANTHER" id="PTHR43527:SF2">
    <property type="entry name" value="4-DIPHOSPHOCYTIDYL-2-C-METHYL-D-ERYTHRITOL KINASE, CHLOROPLASTIC"/>
    <property type="match status" value="1"/>
</dbReference>
<keyword evidence="3 6" id="KW-0418">Kinase</keyword>
<dbReference type="InterPro" id="IPR006204">
    <property type="entry name" value="GHMP_kinase_N_dom"/>
</dbReference>
<evidence type="ECO:0000259" key="5">
    <source>
        <dbReference type="Pfam" id="PF00288"/>
    </source>
</evidence>
<dbReference type="EMBL" id="CABM01000050">
    <property type="protein sequence ID" value="CBH98263.1"/>
    <property type="molecule type" value="Genomic_DNA"/>
</dbReference>
<evidence type="ECO:0000256" key="3">
    <source>
        <dbReference type="ARBA" id="ARBA00022777"/>
    </source>
</evidence>
<proteinExistence type="inferred from homology"/>
<dbReference type="PANTHER" id="PTHR43527">
    <property type="entry name" value="4-DIPHOSPHOCYTIDYL-2-C-METHYL-D-ERYTHRITOL KINASE, CHLOROPLASTIC"/>
    <property type="match status" value="1"/>
</dbReference>
<dbReference type="InterPro" id="IPR036554">
    <property type="entry name" value="GHMP_kinase_C_sf"/>
</dbReference>
<dbReference type="SUPFAM" id="SSF54211">
    <property type="entry name" value="Ribosomal protein S5 domain 2-like"/>
    <property type="match status" value="1"/>
</dbReference>
<dbReference type="NCBIfam" id="TIGR00154">
    <property type="entry name" value="ispE"/>
    <property type="match status" value="1"/>
</dbReference>
<evidence type="ECO:0000256" key="1">
    <source>
        <dbReference type="ARBA" id="ARBA00022679"/>
    </source>
</evidence>
<dbReference type="InterPro" id="IPR004424">
    <property type="entry name" value="IspE"/>
</dbReference>
<dbReference type="AlphaFoldDB" id="E6PTK6"/>
<dbReference type="InterPro" id="IPR014721">
    <property type="entry name" value="Ribsml_uS5_D2-typ_fold_subgr"/>
</dbReference>
<reference evidence="6" key="1">
    <citation type="submission" date="2009-10" db="EMBL/GenBank/DDBJ databases">
        <title>Diversity of trophic interactions inside an arsenic-rich microbial ecosystem.</title>
        <authorList>
            <person name="Bertin P.N."/>
            <person name="Heinrich-Salmeron A."/>
            <person name="Pelletier E."/>
            <person name="Goulhen-Chollet F."/>
            <person name="Arsene-Ploetze F."/>
            <person name="Gallien S."/>
            <person name="Calteau A."/>
            <person name="Vallenet D."/>
            <person name="Casiot C."/>
            <person name="Chane-Woon-Ming B."/>
            <person name="Giloteaux L."/>
            <person name="Barakat M."/>
            <person name="Bonnefoy V."/>
            <person name="Bruneel O."/>
            <person name="Chandler M."/>
            <person name="Cleiss J."/>
            <person name="Duran R."/>
            <person name="Elbaz-Poulichet F."/>
            <person name="Fonknechten N."/>
            <person name="Lauga B."/>
            <person name="Mornico D."/>
            <person name="Ortet P."/>
            <person name="Schaeffer C."/>
            <person name="Siguier P."/>
            <person name="Alexander Thil Smith A."/>
            <person name="Van Dorsselaer A."/>
            <person name="Weissenbach J."/>
            <person name="Medigue C."/>
            <person name="Le Paslier D."/>
        </authorList>
    </citation>
    <scope>NUCLEOTIDE SEQUENCE</scope>
</reference>
<dbReference type="Pfam" id="PF00288">
    <property type="entry name" value="GHMP_kinases_N"/>
    <property type="match status" value="1"/>
</dbReference>
<accession>E6PTK6</accession>
<evidence type="ECO:0000313" key="6">
    <source>
        <dbReference type="EMBL" id="CBH98263.1"/>
    </source>
</evidence>